<dbReference type="InterPro" id="IPR005137">
    <property type="entry name" value="BtpA"/>
</dbReference>
<dbReference type="WBParaSite" id="ACAC_0001407301-mRNA-1">
    <property type="protein sequence ID" value="ACAC_0001407301-mRNA-1"/>
    <property type="gene ID" value="ACAC_0001407301"/>
</dbReference>
<reference evidence="1" key="1">
    <citation type="submission" date="2012-09" db="EMBL/GenBank/DDBJ databases">
        <authorList>
            <person name="Martin A.A."/>
        </authorList>
    </citation>
    <scope>NUCLEOTIDE SEQUENCE</scope>
</reference>
<dbReference type="PANTHER" id="PTHR21381:SF3">
    <property type="entry name" value="SGC REGION PROTEIN SGCQ-RELATED"/>
    <property type="match status" value="1"/>
</dbReference>
<dbReference type="PANTHER" id="PTHR21381">
    <property type="entry name" value="ZGC:162297"/>
    <property type="match status" value="1"/>
</dbReference>
<proteinExistence type="predicted"/>
<dbReference type="AlphaFoldDB" id="A0A0K0DQN4"/>
<organism evidence="1 2">
    <name type="scientific">Angiostrongylus cantonensis</name>
    <name type="common">Rat lungworm</name>
    <dbReference type="NCBI Taxonomy" id="6313"/>
    <lineage>
        <taxon>Eukaryota</taxon>
        <taxon>Metazoa</taxon>
        <taxon>Ecdysozoa</taxon>
        <taxon>Nematoda</taxon>
        <taxon>Chromadorea</taxon>
        <taxon>Rhabditida</taxon>
        <taxon>Rhabditina</taxon>
        <taxon>Rhabditomorpha</taxon>
        <taxon>Strongyloidea</taxon>
        <taxon>Metastrongylidae</taxon>
        <taxon>Angiostrongylus</taxon>
    </lineage>
</organism>
<sequence length="120" mass="13118">MLLKEAIRTIKRYSRPYVFGMIHMPALPGSVVLPLHAFQKKKALEKSGGKGDGIIAENMHDVPYIKQPVGPEIVSSMTIILAAANKEALAVARCTGNIVFRSSSRANQMWIENDLMAPLG</sequence>
<protein>
    <submittedName>
        <fullName evidence="2">Uncharacterized protein</fullName>
    </submittedName>
</protein>
<dbReference type="STRING" id="6313.A0A0K0DQN4"/>
<accession>A0A0K0DQN4</accession>
<name>A0A0K0DQN4_ANGCA</name>
<evidence type="ECO:0000313" key="2">
    <source>
        <dbReference type="WBParaSite" id="ACAC_0001407301-mRNA-1"/>
    </source>
</evidence>
<evidence type="ECO:0000313" key="1">
    <source>
        <dbReference type="Proteomes" id="UP000035642"/>
    </source>
</evidence>
<reference evidence="2" key="2">
    <citation type="submission" date="2017-02" db="UniProtKB">
        <authorList>
            <consortium name="WormBaseParasite"/>
        </authorList>
    </citation>
    <scope>IDENTIFICATION</scope>
</reference>
<dbReference type="Proteomes" id="UP000035642">
    <property type="component" value="Unassembled WGS sequence"/>
</dbReference>
<keyword evidence="1" id="KW-1185">Reference proteome</keyword>
<dbReference type="Pfam" id="PF03437">
    <property type="entry name" value="BtpA"/>
    <property type="match status" value="1"/>
</dbReference>